<dbReference type="Pfam" id="PF14826">
    <property type="entry name" value="FACT-Spt16_Nlob"/>
    <property type="match status" value="1"/>
</dbReference>
<evidence type="ECO:0000313" key="4">
    <source>
        <dbReference type="EMBL" id="KAA1086582.1"/>
    </source>
</evidence>
<dbReference type="EMBL" id="VSWC01000105">
    <property type="protein sequence ID" value="KAA1086582.1"/>
    <property type="molecule type" value="Genomic_DNA"/>
</dbReference>
<dbReference type="Proteomes" id="UP000324748">
    <property type="component" value="Unassembled WGS sequence"/>
</dbReference>
<name>A0A5B0NCZ8_PUCGR</name>
<dbReference type="GO" id="GO:0031491">
    <property type="term" value="F:nucleosome binding"/>
    <property type="evidence" value="ECO:0007669"/>
    <property type="project" value="TreeGrafter"/>
</dbReference>
<feature type="region of interest" description="Disordered" evidence="2">
    <location>
        <begin position="470"/>
        <end position="559"/>
    </location>
</feature>
<reference evidence="4 5" key="1">
    <citation type="submission" date="2019-05" db="EMBL/GenBank/DDBJ databases">
        <title>Emergence of the Ug99 lineage of the wheat stem rust pathogen through somatic hybridization.</title>
        <authorList>
            <person name="Li F."/>
            <person name="Upadhyaya N.M."/>
            <person name="Sperschneider J."/>
            <person name="Matny O."/>
            <person name="Nguyen-Phuc H."/>
            <person name="Mago R."/>
            <person name="Raley C."/>
            <person name="Miller M.E."/>
            <person name="Silverstein K.A.T."/>
            <person name="Henningsen E."/>
            <person name="Hirsch C.D."/>
            <person name="Visser B."/>
            <person name="Pretorius Z.A."/>
            <person name="Steffenson B.J."/>
            <person name="Schwessinger B."/>
            <person name="Dodds P.N."/>
            <person name="Figueroa M."/>
        </authorList>
    </citation>
    <scope>NUCLEOTIDE SEQUENCE [LARGE SCALE GENOMIC DNA]</scope>
    <source>
        <strain evidence="4">21-0</strain>
    </source>
</reference>
<keyword evidence="1" id="KW-0235">DNA replication</keyword>
<evidence type="ECO:0000259" key="3">
    <source>
        <dbReference type="SMART" id="SM01285"/>
    </source>
</evidence>
<accession>A0A5B0NCZ8</accession>
<feature type="domain" description="FACT complex subunit SPT16 N-terminal lobe" evidence="3">
    <location>
        <begin position="19"/>
        <end position="194"/>
    </location>
</feature>
<organism evidence="4 5">
    <name type="scientific">Puccinia graminis f. sp. tritici</name>
    <dbReference type="NCBI Taxonomy" id="56615"/>
    <lineage>
        <taxon>Eukaryota</taxon>
        <taxon>Fungi</taxon>
        <taxon>Dikarya</taxon>
        <taxon>Basidiomycota</taxon>
        <taxon>Pucciniomycotina</taxon>
        <taxon>Pucciniomycetes</taxon>
        <taxon>Pucciniales</taxon>
        <taxon>Pucciniaceae</taxon>
        <taxon>Puccinia</taxon>
    </lineage>
</organism>
<keyword evidence="1" id="KW-0234">DNA repair</keyword>
<comment type="caution">
    <text evidence="4">The sequence shown here is derived from an EMBL/GenBank/DDBJ whole genome shotgun (WGS) entry which is preliminary data.</text>
</comment>
<dbReference type="SUPFAM" id="SSF55920">
    <property type="entry name" value="Creatinase/aminopeptidase"/>
    <property type="match status" value="1"/>
</dbReference>
<sequence length="576" mass="64147">MHSCSPSNMQAHRISEDKIDAELFYRRLEFLIAFWKARGQGTDDPGTDKLKSCGGIVLGEAHPYTKTRALQVFLCGRPLLSTLILITPYSASFLCSEDEAENLVSLVHLPQDRMNDKINVKVIVKPVKLAAANLAMEAFLTSIEEVTLKTGKKVGCLRDGEPIEDDFMNEWNDFLESSGKKSLFSKAPNISAGVSVFLASKQPQEIRHTEVACQMSGELMSAVRSEIINQIGSKEKTTRICGNLRDLIQRKHEEGSIWKGAKYKPDVDPTFGYLCYSPTIQAGSKYDRRKSSRTGADEQLDATEIILVHLGTQYRSYNSDVSRTVMIEPHPSQEANYDFLLDLQKFAISIMKEGAGANLVYHAIKTKVAADRPELESHLPKSFGSGLGVEFGDPFLSLKPKCTRVLKTKMIFSLSLSFTKLKDPMETDKTYSLQLTDTVLVGEEGSMVLSDLPKELSQITFFRHHPASKDLAQVQDGHSPARSFGQGDADNDGSITGETTIPEGARSKRPRSFPEEADDATKRQKVASSSSPPNHCDVNFRSTSPEKRAHEEEEDGDDRWPIFKQMGRFLNRLMHV</sequence>
<evidence type="ECO:0000313" key="5">
    <source>
        <dbReference type="Proteomes" id="UP000324748"/>
    </source>
</evidence>
<keyword evidence="1" id="KW-0804">Transcription</keyword>
<protein>
    <recommendedName>
        <fullName evidence="1">FACT complex subunit</fullName>
    </recommendedName>
</protein>
<dbReference type="InterPro" id="IPR036005">
    <property type="entry name" value="Creatinase/aminopeptidase-like"/>
</dbReference>
<dbReference type="GO" id="GO:0006368">
    <property type="term" value="P:transcription elongation by RNA polymerase II"/>
    <property type="evidence" value="ECO:0007669"/>
    <property type="project" value="TreeGrafter"/>
</dbReference>
<evidence type="ECO:0000256" key="2">
    <source>
        <dbReference type="SAM" id="MobiDB-lite"/>
    </source>
</evidence>
<gene>
    <name evidence="4" type="ORF">PGT21_004178</name>
</gene>
<keyword evidence="1" id="KW-0227">DNA damage</keyword>
<proteinExistence type="inferred from homology"/>
<dbReference type="InterPro" id="IPR000994">
    <property type="entry name" value="Pept_M24"/>
</dbReference>
<comment type="subcellular location">
    <subcellularLocation>
        <location evidence="1">Nucleus</location>
    </subcellularLocation>
    <subcellularLocation>
        <location evidence="1">Chromosome</location>
    </subcellularLocation>
</comment>
<dbReference type="AlphaFoldDB" id="A0A5B0NCZ8"/>
<evidence type="ECO:0000256" key="1">
    <source>
        <dbReference type="RuleBase" id="RU367052"/>
    </source>
</evidence>
<comment type="similarity">
    <text evidence="1">Belongs to the peptidase M24 family. SPT16 subfamily.</text>
</comment>
<dbReference type="InterPro" id="IPR029149">
    <property type="entry name" value="Creatin/AminoP/Spt16_N"/>
</dbReference>
<keyword evidence="1" id="KW-0805">Transcription regulation</keyword>
<dbReference type="Gene3D" id="3.90.230.10">
    <property type="entry name" value="Creatinase/methionine aminopeptidase superfamily"/>
    <property type="match status" value="1"/>
</dbReference>
<keyword evidence="1" id="KW-0539">Nucleus</keyword>
<dbReference type="FunFam" id="3.90.230.10:FF:000005">
    <property type="entry name" value="FACT complex subunit spt16"/>
    <property type="match status" value="1"/>
</dbReference>
<dbReference type="GO" id="GO:0006281">
    <property type="term" value="P:DNA repair"/>
    <property type="evidence" value="ECO:0007669"/>
    <property type="project" value="UniProtKB-UniRule"/>
</dbReference>
<dbReference type="GO" id="GO:0006260">
    <property type="term" value="P:DNA replication"/>
    <property type="evidence" value="ECO:0007669"/>
    <property type="project" value="UniProtKB-KW"/>
</dbReference>
<dbReference type="InterPro" id="IPR029148">
    <property type="entry name" value="FACT-SPT16_Nlobe"/>
</dbReference>
<comment type="function">
    <text evidence="1">Component of the FACT complex, a general chromatin factor that acts to reorganize nucleosomes. The FACT complex is involved in multiple processes that require DNA as a template such as mRNA elongation, DNA replication and DNA repair. During transcription elongation the FACT complex acts as a histone chaperone that both destabilizes and restores nucleosomal structure. It facilitates the passage of RNA polymerase II and transcription by promoting the dissociation of one histone H2A-H2B dimer from the nucleosome, then subsequently promotes the reestablishment of the nucleosome following the passage of RNA polymerase II.</text>
</comment>
<dbReference type="OrthoDB" id="10251642at2759"/>
<keyword evidence="1" id="KW-0158">Chromosome</keyword>
<dbReference type="InterPro" id="IPR040258">
    <property type="entry name" value="Spt16"/>
</dbReference>
<dbReference type="GO" id="GO:0035101">
    <property type="term" value="C:FACT complex"/>
    <property type="evidence" value="ECO:0007669"/>
    <property type="project" value="UniProtKB-UniRule"/>
</dbReference>
<dbReference type="Pfam" id="PF00557">
    <property type="entry name" value="Peptidase_M24"/>
    <property type="match status" value="1"/>
</dbReference>
<dbReference type="PANTHER" id="PTHR13980">
    <property type="entry name" value="CDC68 RELATED"/>
    <property type="match status" value="1"/>
</dbReference>
<comment type="subunit">
    <text evidence="1">Component of the FACT complex.</text>
</comment>
<dbReference type="Gene3D" id="3.40.350.10">
    <property type="entry name" value="Creatinase/prolidase N-terminal domain"/>
    <property type="match status" value="1"/>
</dbReference>
<dbReference type="PANTHER" id="PTHR13980:SF15">
    <property type="entry name" value="FACT COMPLEX SUBUNIT SPT16"/>
    <property type="match status" value="1"/>
</dbReference>
<keyword evidence="5" id="KW-1185">Reference proteome</keyword>
<dbReference type="SMART" id="SM01285">
    <property type="entry name" value="FACT-Spt16_Nlob"/>
    <property type="match status" value="1"/>
</dbReference>